<dbReference type="EMBL" id="JACOFX010000041">
    <property type="protein sequence ID" value="MBC3911556.1"/>
    <property type="molecule type" value="Genomic_DNA"/>
</dbReference>
<keyword evidence="2" id="KW-1185">Reference proteome</keyword>
<protein>
    <submittedName>
        <fullName evidence="1">Uncharacterized protein</fullName>
    </submittedName>
</protein>
<sequence length="63" mass="7268">MYADKKRIKANKMMIRFDDYEFELIKAMAAYQGDQPAAFMRDLVLREAIALLGEQVPEILSAK</sequence>
<gene>
    <name evidence="1" type="ORF">H8L47_28730</name>
</gene>
<name>A0ABR6ZIK2_9BURK</name>
<comment type="caution">
    <text evidence="1">The sequence shown here is derived from an EMBL/GenBank/DDBJ whole genome shotgun (WGS) entry which is preliminary data.</text>
</comment>
<evidence type="ECO:0000313" key="1">
    <source>
        <dbReference type="EMBL" id="MBC3911556.1"/>
    </source>
</evidence>
<reference evidence="1 2" key="1">
    <citation type="submission" date="2020-08" db="EMBL/GenBank/DDBJ databases">
        <title>Novel species isolated from subtropical streams in China.</title>
        <authorList>
            <person name="Lu H."/>
        </authorList>
    </citation>
    <scope>NUCLEOTIDE SEQUENCE [LARGE SCALE GENOMIC DNA]</scope>
    <source>
        <strain evidence="1 2">NL8W</strain>
    </source>
</reference>
<evidence type="ECO:0000313" key="2">
    <source>
        <dbReference type="Proteomes" id="UP000646911"/>
    </source>
</evidence>
<dbReference type="Proteomes" id="UP000646911">
    <property type="component" value="Unassembled WGS sequence"/>
</dbReference>
<dbReference type="RefSeq" id="WP_186957260.1">
    <property type="nucleotide sequence ID" value="NZ_JACOFX010000041.1"/>
</dbReference>
<accession>A0ABR6ZIK2</accession>
<proteinExistence type="predicted"/>
<organism evidence="1 2">
    <name type="scientific">Undibacterium umbellatum</name>
    <dbReference type="NCBI Taxonomy" id="2762300"/>
    <lineage>
        <taxon>Bacteria</taxon>
        <taxon>Pseudomonadati</taxon>
        <taxon>Pseudomonadota</taxon>
        <taxon>Betaproteobacteria</taxon>
        <taxon>Burkholderiales</taxon>
        <taxon>Oxalobacteraceae</taxon>
        <taxon>Undibacterium</taxon>
    </lineage>
</organism>